<accession>A0ACB7HFM4</accession>
<name>A0ACB7HFM4_MANES</name>
<evidence type="ECO:0000313" key="2">
    <source>
        <dbReference type="Proteomes" id="UP000091857"/>
    </source>
</evidence>
<proteinExistence type="predicted"/>
<organism evidence="1 2">
    <name type="scientific">Manihot esculenta</name>
    <name type="common">Cassava</name>
    <name type="synonym">Jatropha manihot</name>
    <dbReference type="NCBI Taxonomy" id="3983"/>
    <lineage>
        <taxon>Eukaryota</taxon>
        <taxon>Viridiplantae</taxon>
        <taxon>Streptophyta</taxon>
        <taxon>Embryophyta</taxon>
        <taxon>Tracheophyta</taxon>
        <taxon>Spermatophyta</taxon>
        <taxon>Magnoliopsida</taxon>
        <taxon>eudicotyledons</taxon>
        <taxon>Gunneridae</taxon>
        <taxon>Pentapetalae</taxon>
        <taxon>rosids</taxon>
        <taxon>fabids</taxon>
        <taxon>Malpighiales</taxon>
        <taxon>Euphorbiaceae</taxon>
        <taxon>Crotonoideae</taxon>
        <taxon>Manihoteae</taxon>
        <taxon>Manihot</taxon>
    </lineage>
</organism>
<keyword evidence="2" id="KW-1185">Reference proteome</keyword>
<dbReference type="Proteomes" id="UP000091857">
    <property type="component" value="Chromosome 7"/>
</dbReference>
<reference evidence="2" key="1">
    <citation type="journal article" date="2016" name="Nat. Biotechnol.">
        <title>Sequencing wild and cultivated cassava and related species reveals extensive interspecific hybridization and genetic diversity.</title>
        <authorList>
            <person name="Bredeson J.V."/>
            <person name="Lyons J.B."/>
            <person name="Prochnik S.E."/>
            <person name="Wu G.A."/>
            <person name="Ha C.M."/>
            <person name="Edsinger-Gonzales E."/>
            <person name="Grimwood J."/>
            <person name="Schmutz J."/>
            <person name="Rabbi I.Y."/>
            <person name="Egesi C."/>
            <person name="Nauluvula P."/>
            <person name="Lebot V."/>
            <person name="Ndunguru J."/>
            <person name="Mkamilo G."/>
            <person name="Bart R.S."/>
            <person name="Setter T.L."/>
            <person name="Gleadow R.M."/>
            <person name="Kulakow P."/>
            <person name="Ferguson M.E."/>
            <person name="Rounsley S."/>
            <person name="Rokhsar D.S."/>
        </authorList>
    </citation>
    <scope>NUCLEOTIDE SEQUENCE [LARGE SCALE GENOMIC DNA]</scope>
    <source>
        <strain evidence="2">cv. AM560-2</strain>
    </source>
</reference>
<evidence type="ECO:0000313" key="1">
    <source>
        <dbReference type="EMBL" id="KAG8650784.1"/>
    </source>
</evidence>
<sequence>MKSWLLYLLLKDRKSWPLYPLLFKLPRSALEVAKKMLTKPSRNPVAATVEKEAGWLLLSSLLSSMPKEELQDQVFDILSLWAPLFGGNPEQEIKQIGDLTPSICADLAVVLMQEGLAHILLVGKS</sequence>
<protein>
    <submittedName>
        <fullName evidence="1">Uncharacterized protein</fullName>
    </submittedName>
</protein>
<comment type="caution">
    <text evidence="1">The sequence shown here is derived from an EMBL/GenBank/DDBJ whole genome shotgun (WGS) entry which is preliminary data.</text>
</comment>
<gene>
    <name evidence="1" type="ORF">MANES_07G074028v8</name>
</gene>
<dbReference type="EMBL" id="CM004393">
    <property type="protein sequence ID" value="KAG8650784.1"/>
    <property type="molecule type" value="Genomic_DNA"/>
</dbReference>